<feature type="transmembrane region" description="Helical" evidence="1">
    <location>
        <begin position="218"/>
        <end position="241"/>
    </location>
</feature>
<feature type="transmembrane region" description="Helical" evidence="1">
    <location>
        <begin position="93"/>
        <end position="114"/>
    </location>
</feature>
<reference evidence="3" key="1">
    <citation type="journal article" date="2022" name="Int. J. Syst. Evol. Microbiol.">
        <title>Nanobdella aerobiophila gen. nov., sp. nov., a thermoacidophilic, obligate ectosymbiotic archaeon, and proposal of Nanobdellaceae fam. nov., Nanobdellales ord. nov. and Nanobdellia class. nov.</title>
        <authorList>
            <person name="Kato S."/>
            <person name="Ogasawara A."/>
            <person name="Itoh T."/>
            <person name="Sakai H.D."/>
            <person name="Shimizu M."/>
            <person name="Yuki M."/>
            <person name="Kaneko M."/>
            <person name="Takashina T."/>
            <person name="Ohkuma M."/>
        </authorList>
    </citation>
    <scope>NUCLEOTIDE SEQUENCE [LARGE SCALE GENOMIC DNA]</scope>
    <source>
        <strain evidence="3">MJ1</strain>
    </source>
</reference>
<organism evidence="2 3">
    <name type="scientific">Nanobdella aerobiophila</name>
    <dbReference type="NCBI Taxonomy" id="2586965"/>
    <lineage>
        <taxon>Archaea</taxon>
        <taxon>Nanobdellota</taxon>
        <taxon>Nanobdellia</taxon>
        <taxon>Nanobdellales</taxon>
        <taxon>Nanobdellaceae</taxon>
        <taxon>Nanobdella</taxon>
    </lineage>
</organism>
<dbReference type="Proteomes" id="UP001055553">
    <property type="component" value="Chromosome"/>
</dbReference>
<feature type="transmembrane region" description="Helical" evidence="1">
    <location>
        <begin position="6"/>
        <end position="26"/>
    </location>
</feature>
<accession>A0A915WRL1</accession>
<feature type="transmembrane region" description="Helical" evidence="1">
    <location>
        <begin position="150"/>
        <end position="168"/>
    </location>
</feature>
<gene>
    <name evidence="2" type="ORF">MJ1_0181</name>
</gene>
<evidence type="ECO:0000313" key="3">
    <source>
        <dbReference type="Proteomes" id="UP001055553"/>
    </source>
</evidence>
<dbReference type="EMBL" id="AP019769">
    <property type="protein sequence ID" value="BBL45354.1"/>
    <property type="molecule type" value="Genomic_DNA"/>
</dbReference>
<sequence>MYTLLMIYILYEVLYLIFASIVFYLLYNKFTWKVNNRAIFIGFLFMLLAVIIQSIIQDIPADIIAISFILKGGLIHNLANLNNIILNIIRPYYIIYGIYLGIIAGLAQEIARYYSVKNKDPRLSIYYGYGFALVDIIVAILSLFTNNSTIIIITIVGVLLQPFISYIYHPGASMLLRAKQENNKGIIYLLYLIFVHAYVDGFTAVIDLSIKFNSLNEYILLNLSYIYFITIIIIPLVIFYLGYRNIRRLIVEVDL</sequence>
<feature type="transmembrane region" description="Helical" evidence="1">
    <location>
        <begin position="126"/>
        <end position="144"/>
    </location>
</feature>
<keyword evidence="3" id="KW-1185">Reference proteome</keyword>
<dbReference type="KEGG" id="naer:MJ1_0181"/>
<evidence type="ECO:0000313" key="2">
    <source>
        <dbReference type="EMBL" id="BBL45354.1"/>
    </source>
</evidence>
<keyword evidence="1" id="KW-0812">Transmembrane</keyword>
<feature type="transmembrane region" description="Helical" evidence="1">
    <location>
        <begin position="38"/>
        <end position="56"/>
    </location>
</feature>
<name>A0A915WRL1_9ARCH</name>
<keyword evidence="1" id="KW-0472">Membrane</keyword>
<dbReference type="AlphaFoldDB" id="A0A915WRL1"/>
<evidence type="ECO:0000256" key="1">
    <source>
        <dbReference type="SAM" id="Phobius"/>
    </source>
</evidence>
<feature type="transmembrane region" description="Helical" evidence="1">
    <location>
        <begin position="188"/>
        <end position="206"/>
    </location>
</feature>
<proteinExistence type="predicted"/>
<protein>
    <submittedName>
        <fullName evidence="2">Uncharacterized protein</fullName>
    </submittedName>
</protein>
<keyword evidence="1" id="KW-1133">Transmembrane helix</keyword>